<dbReference type="SUPFAM" id="SSF50978">
    <property type="entry name" value="WD40 repeat-like"/>
    <property type="match status" value="2"/>
</dbReference>
<dbReference type="AlphaFoldDB" id="A0A8J2Q702"/>
<evidence type="ECO:0000256" key="2">
    <source>
        <dbReference type="ARBA" id="ARBA00022737"/>
    </source>
</evidence>
<feature type="repeat" description="WD" evidence="3">
    <location>
        <begin position="479"/>
        <end position="520"/>
    </location>
</feature>
<name>A0A8J2Q702_9BILA</name>
<keyword evidence="1 3" id="KW-0853">WD repeat</keyword>
<dbReference type="GO" id="GO:0006364">
    <property type="term" value="P:rRNA processing"/>
    <property type="evidence" value="ECO:0007669"/>
    <property type="project" value="InterPro"/>
</dbReference>
<dbReference type="PROSITE" id="PS50294">
    <property type="entry name" value="WD_REPEATS_REGION"/>
    <property type="match status" value="1"/>
</dbReference>
<evidence type="ECO:0000259" key="4">
    <source>
        <dbReference type="Pfam" id="PF04192"/>
    </source>
</evidence>
<gene>
    <name evidence="6" type="ORF">CJOHNSTONI_LOCUS9628</name>
</gene>
<dbReference type="EMBL" id="CAKAEH010001892">
    <property type="protein sequence ID" value="CAG9540081.1"/>
    <property type="molecule type" value="Genomic_DNA"/>
</dbReference>
<dbReference type="Pfam" id="PF25171">
    <property type="entry name" value="Beta-prop_WDR36-Utp21_1st"/>
    <property type="match status" value="1"/>
</dbReference>
<reference evidence="6" key="1">
    <citation type="submission" date="2021-09" db="EMBL/GenBank/DDBJ databases">
        <authorList>
            <consortium name="Pathogen Informatics"/>
        </authorList>
    </citation>
    <scope>NUCLEOTIDE SEQUENCE</scope>
</reference>
<dbReference type="PANTHER" id="PTHR22840">
    <property type="entry name" value="WD REPEAT-CONTAINING PROTEIN 36"/>
    <property type="match status" value="1"/>
</dbReference>
<dbReference type="SMART" id="SM00320">
    <property type="entry name" value="WD40"/>
    <property type="match status" value="8"/>
</dbReference>
<sequence>MERQQSRLFVPYKALGEVCSSVPPAFRVLRRKRNESYVICAVDNVVIQYLCENLRVISVSNVLPARISVVAADSHYIYAAIDTRIAVLYLARQVKRWLEVSDNIRWLIPFGDVLVVVDAKSSIHVMDVETGDELVLIETSGQFDCSAITHPATYLNKVLLGSRQGTLRLINFKTGKLIHEFEKMFESEIIVLEQSPAIDIVAVGLRNGQIILHNIKSDETLQMYMQDAPVTSIAFRTDGEETMTTASENGTLAVWNLNKRSLLGQLPDAHHGSITGIYYVNGEPLMISAGVDNTLKTWISDMGDGMLRQLVLLDGHYKPVTAVKFIDNEIILSSGLDGSVRAYSVSRDTHRQKLGNAGTMSRMKAKKKKRDIESIKLKPVIEMDVKLTREAAWDNVMCRHIDTAPVTTWTTRKQALGTYRLLHKRFVTKPHLVSACASAICVSSCGNFGVIGYTSGHIDCFNLQSGQHRKTFLCSKQDEKAHQSAIRGLALDILNRQLVSAEQNGLIRFWNFRNTKLLAEMKVPSPVIRFCMSGNNSLLALGVGNGSIGVIDILCRKVVRIVNGAHRSSFTSLGFSPDGKWLVSADDEGFIKIWDLVTNSLIDVMKFESHCISFCFSSSGEYLATCHHERRSIYIWANKAWFTSLNALKALPLDYVPEDSLALPVQKCLSQSFIGSEVQCSVEGTEVPMEIACENIPEVKQVESLVTLSGLAPSRWVNLPDLDVIRERNKPIEPPRKPKAAPFFLPAVSTLDGFEFEKMNTGTDEIERRNVLMAKRNVLEIESSFAQTLLQASDDADFISAFESLKWMSISAIDFQIHILPERALSSFLKMLLAVLRSHRDFELVQAYLAAFLKINRNKLWSSCIKNDDLNRTLGKLNDELKKSWEEIDRLMLHNASLLQWIKTALL</sequence>
<keyword evidence="2" id="KW-0677">Repeat</keyword>
<dbReference type="InterPro" id="IPR001680">
    <property type="entry name" value="WD40_rpt"/>
</dbReference>
<dbReference type="Pfam" id="PF25168">
    <property type="entry name" value="Beta-prop_WDR36-Utp21_2nd"/>
    <property type="match status" value="1"/>
</dbReference>
<proteinExistence type="predicted"/>
<evidence type="ECO:0008006" key="8">
    <source>
        <dbReference type="Google" id="ProtNLM"/>
    </source>
</evidence>
<dbReference type="InterPro" id="IPR019775">
    <property type="entry name" value="WD40_repeat_CS"/>
</dbReference>
<feature type="repeat" description="WD" evidence="3">
    <location>
        <begin position="313"/>
        <end position="353"/>
    </location>
</feature>
<feature type="domain" description="WDR36/Utp21 N-terminal" evidence="5">
    <location>
        <begin position="38"/>
        <end position="301"/>
    </location>
</feature>
<feature type="domain" description="WDR36/Utp21 C-terminal" evidence="4">
    <location>
        <begin position="703"/>
        <end position="903"/>
    </location>
</feature>
<dbReference type="GO" id="GO:0032040">
    <property type="term" value="C:small-subunit processome"/>
    <property type="evidence" value="ECO:0007669"/>
    <property type="project" value="InterPro"/>
</dbReference>
<dbReference type="Pfam" id="PF04192">
    <property type="entry name" value="Utp21"/>
    <property type="match status" value="1"/>
</dbReference>
<dbReference type="InterPro" id="IPR007319">
    <property type="entry name" value="WDR36/Utp21_C"/>
</dbReference>
<keyword evidence="7" id="KW-1185">Reference proteome</keyword>
<evidence type="ECO:0000259" key="5">
    <source>
        <dbReference type="Pfam" id="PF25171"/>
    </source>
</evidence>
<evidence type="ECO:0000313" key="6">
    <source>
        <dbReference type="EMBL" id="CAG9540081.1"/>
    </source>
</evidence>
<dbReference type="InterPro" id="IPR036322">
    <property type="entry name" value="WD40_repeat_dom_sf"/>
</dbReference>
<dbReference type="InterPro" id="IPR059157">
    <property type="entry name" value="WDR36-Utp21_N"/>
</dbReference>
<evidence type="ECO:0000256" key="3">
    <source>
        <dbReference type="PROSITE-ProRule" id="PRU00221"/>
    </source>
</evidence>
<dbReference type="PROSITE" id="PS00678">
    <property type="entry name" value="WD_REPEATS_1"/>
    <property type="match status" value="2"/>
</dbReference>
<dbReference type="PANTHER" id="PTHR22840:SF12">
    <property type="entry name" value="WD REPEAT-CONTAINING PROTEIN 36"/>
    <property type="match status" value="1"/>
</dbReference>
<dbReference type="PROSITE" id="PS50082">
    <property type="entry name" value="WD_REPEATS_2"/>
    <property type="match status" value="5"/>
</dbReference>
<accession>A0A8J2Q702</accession>
<dbReference type="Gene3D" id="2.130.10.10">
    <property type="entry name" value="YVTN repeat-like/Quinoprotein amine dehydrogenase"/>
    <property type="match status" value="2"/>
</dbReference>
<dbReference type="Proteomes" id="UP000746747">
    <property type="component" value="Unassembled WGS sequence"/>
</dbReference>
<feature type="repeat" description="WD" evidence="3">
    <location>
        <begin position="223"/>
        <end position="265"/>
    </location>
</feature>
<evidence type="ECO:0000256" key="1">
    <source>
        <dbReference type="ARBA" id="ARBA00022574"/>
    </source>
</evidence>
<organism evidence="6 7">
    <name type="scientific">Cercopithifilaria johnstoni</name>
    <dbReference type="NCBI Taxonomy" id="2874296"/>
    <lineage>
        <taxon>Eukaryota</taxon>
        <taxon>Metazoa</taxon>
        <taxon>Ecdysozoa</taxon>
        <taxon>Nematoda</taxon>
        <taxon>Chromadorea</taxon>
        <taxon>Rhabditida</taxon>
        <taxon>Spirurina</taxon>
        <taxon>Spiruromorpha</taxon>
        <taxon>Filarioidea</taxon>
        <taxon>Onchocercidae</taxon>
        <taxon>Cercopithifilaria</taxon>
    </lineage>
</organism>
<dbReference type="GO" id="GO:0034388">
    <property type="term" value="C:Pwp2p-containing subcomplex of 90S preribosome"/>
    <property type="evidence" value="ECO:0007669"/>
    <property type="project" value="TreeGrafter"/>
</dbReference>
<feature type="repeat" description="WD" evidence="3">
    <location>
        <begin position="267"/>
        <end position="298"/>
    </location>
</feature>
<comment type="caution">
    <text evidence="6">The sequence shown here is derived from an EMBL/GenBank/DDBJ whole genome shotgun (WGS) entry which is preliminary data.</text>
</comment>
<feature type="repeat" description="WD" evidence="3">
    <location>
        <begin position="563"/>
        <end position="604"/>
    </location>
</feature>
<dbReference type="InterPro" id="IPR015943">
    <property type="entry name" value="WD40/YVTN_repeat-like_dom_sf"/>
</dbReference>
<evidence type="ECO:0000313" key="7">
    <source>
        <dbReference type="Proteomes" id="UP000746747"/>
    </source>
</evidence>
<protein>
    <recommendedName>
        <fullName evidence="8">WD repeat-containing protein 36</fullName>
    </recommendedName>
</protein>
<dbReference type="OrthoDB" id="10250769at2759"/>